<dbReference type="EMBL" id="BJMN01000043">
    <property type="protein sequence ID" value="GEB60467.1"/>
    <property type="molecule type" value="Genomic_DNA"/>
</dbReference>
<gene>
    <name evidence="2" type="ORF">SGA01_60720</name>
</gene>
<protein>
    <recommendedName>
        <fullName evidence="1">DUF1508 domain-containing protein</fullName>
    </recommendedName>
</protein>
<dbReference type="InterPro" id="IPR010879">
    <property type="entry name" value="DUF1508"/>
</dbReference>
<dbReference type="RefSeq" id="WP_141300278.1">
    <property type="nucleotide sequence ID" value="NZ_JBEZVD010000021.1"/>
</dbReference>
<dbReference type="Proteomes" id="UP000315226">
    <property type="component" value="Unassembled WGS sequence"/>
</dbReference>
<dbReference type="Gene3D" id="2.30.29.80">
    <property type="match status" value="1"/>
</dbReference>
<sequence>MTKDTGVSTTRCLVDSGADGRYGWRLVAQNGRVVARSGGCYDDHDQCRDAFLALCAGHAAMAGGVQHAAGGSGWVWLLRDAEGRTAALSGRSYERHSTCRTAYQRFRALLAVEGQRWTATSLW</sequence>
<dbReference type="SUPFAM" id="SSF160113">
    <property type="entry name" value="YegP-like"/>
    <property type="match status" value="1"/>
</dbReference>
<dbReference type="OrthoDB" id="4198493at2"/>
<organism evidence="2 3">
    <name type="scientific">Streptomyces gardneri</name>
    <dbReference type="NCBI Taxonomy" id="66892"/>
    <lineage>
        <taxon>Bacteria</taxon>
        <taxon>Bacillati</taxon>
        <taxon>Actinomycetota</taxon>
        <taxon>Actinomycetes</taxon>
        <taxon>Kitasatosporales</taxon>
        <taxon>Streptomycetaceae</taxon>
        <taxon>Streptomyces</taxon>
    </lineage>
</organism>
<dbReference type="InterPro" id="IPR036913">
    <property type="entry name" value="YegP-like_sf"/>
</dbReference>
<proteinExistence type="predicted"/>
<reference evidence="2 3" key="1">
    <citation type="submission" date="2019-06" db="EMBL/GenBank/DDBJ databases">
        <title>Whole genome shotgun sequence of Streptomyces gardneri NBRC 12865.</title>
        <authorList>
            <person name="Hosoyama A."/>
            <person name="Uohara A."/>
            <person name="Ohji S."/>
            <person name="Ichikawa N."/>
        </authorList>
    </citation>
    <scope>NUCLEOTIDE SEQUENCE [LARGE SCALE GENOMIC DNA]</scope>
    <source>
        <strain evidence="2 3">NBRC 12865</strain>
    </source>
</reference>
<keyword evidence="3" id="KW-1185">Reference proteome</keyword>
<dbReference type="Pfam" id="PF07411">
    <property type="entry name" value="DUF1508"/>
    <property type="match status" value="1"/>
</dbReference>
<comment type="caution">
    <text evidence="2">The sequence shown here is derived from an EMBL/GenBank/DDBJ whole genome shotgun (WGS) entry which is preliminary data.</text>
</comment>
<evidence type="ECO:0000313" key="3">
    <source>
        <dbReference type="Proteomes" id="UP000315226"/>
    </source>
</evidence>
<accession>A0A4Y3RUG0</accession>
<evidence type="ECO:0000313" key="2">
    <source>
        <dbReference type="EMBL" id="GEB60467.1"/>
    </source>
</evidence>
<evidence type="ECO:0000259" key="1">
    <source>
        <dbReference type="Pfam" id="PF07411"/>
    </source>
</evidence>
<dbReference type="AlphaFoldDB" id="A0A4Y3RUG0"/>
<feature type="domain" description="DUF1508" evidence="1">
    <location>
        <begin position="19"/>
        <end position="49"/>
    </location>
</feature>
<name>A0A4Y3RUG0_9ACTN</name>